<feature type="domain" description="ABC transmembrane type-1" evidence="10">
    <location>
        <begin position="12"/>
        <end position="216"/>
    </location>
</feature>
<dbReference type="Pfam" id="PF00528">
    <property type="entry name" value="BPD_transp_1"/>
    <property type="match status" value="1"/>
</dbReference>
<dbReference type="SUPFAM" id="SSF161098">
    <property type="entry name" value="MetI-like"/>
    <property type="match status" value="1"/>
</dbReference>
<dbReference type="InterPro" id="IPR000515">
    <property type="entry name" value="MetI-like"/>
</dbReference>
<evidence type="ECO:0000256" key="5">
    <source>
        <dbReference type="ARBA" id="ARBA00022505"/>
    </source>
</evidence>
<dbReference type="STRING" id="188937.MA_3902"/>
<dbReference type="InParanoid" id="Q8TJ86"/>
<evidence type="ECO:0000259" key="10">
    <source>
        <dbReference type="PROSITE" id="PS50928"/>
    </source>
</evidence>
<dbReference type="GO" id="GO:0005886">
    <property type="term" value="C:plasma membrane"/>
    <property type="evidence" value="ECO:0007669"/>
    <property type="project" value="UniProtKB-SubCell"/>
</dbReference>
<evidence type="ECO:0000256" key="9">
    <source>
        <dbReference type="RuleBase" id="RU363032"/>
    </source>
</evidence>
<evidence type="ECO:0000313" key="11">
    <source>
        <dbReference type="EMBL" id="AAM07253.1"/>
    </source>
</evidence>
<keyword evidence="7 9" id="KW-1133">Transmembrane helix</keyword>
<dbReference type="PANTHER" id="PTHR30183">
    <property type="entry name" value="MOLYBDENUM TRANSPORT SYSTEM PERMEASE PROTEIN MODB"/>
    <property type="match status" value="1"/>
</dbReference>
<dbReference type="CDD" id="cd06261">
    <property type="entry name" value="TM_PBP2"/>
    <property type="match status" value="1"/>
</dbReference>
<dbReference type="AlphaFoldDB" id="Q8TJ86"/>
<dbReference type="TCDB" id="3.A.1.8.2">
    <property type="family name" value="the atp-binding cassette (abc) superfamily"/>
</dbReference>
<dbReference type="GO" id="GO:0015098">
    <property type="term" value="F:molybdate ion transmembrane transporter activity"/>
    <property type="evidence" value="ECO:0007669"/>
    <property type="project" value="InterPro"/>
</dbReference>
<dbReference type="PhylomeDB" id="Q8TJ86"/>
<feature type="transmembrane region" description="Helical" evidence="9">
    <location>
        <begin position="12"/>
        <end position="38"/>
    </location>
</feature>
<keyword evidence="8 9" id="KW-0472">Membrane</keyword>
<keyword evidence="12" id="KW-1185">Reference proteome</keyword>
<dbReference type="Proteomes" id="UP000002487">
    <property type="component" value="Chromosome"/>
</dbReference>
<dbReference type="InterPro" id="IPR035906">
    <property type="entry name" value="MetI-like_sf"/>
</dbReference>
<keyword evidence="3 9" id="KW-0813">Transport</keyword>
<dbReference type="EMBL" id="AE010299">
    <property type="protein sequence ID" value="AAM07253.1"/>
    <property type="molecule type" value="Genomic_DNA"/>
</dbReference>
<gene>
    <name evidence="11" type="primary">modB</name>
    <name evidence="11" type="ordered locus">MA_3902</name>
</gene>
<dbReference type="KEGG" id="mac:MA_3902"/>
<reference evidence="11 12" key="1">
    <citation type="journal article" date="2002" name="Genome Res.">
        <title>The genome of Methanosarcina acetivorans reveals extensive metabolic and physiological diversity.</title>
        <authorList>
            <person name="Galagan J.E."/>
            <person name="Nusbaum C."/>
            <person name="Roy A."/>
            <person name="Endrizzi M.G."/>
            <person name="Macdonald P."/>
            <person name="FitzHugh W."/>
            <person name="Calvo S."/>
            <person name="Engels R."/>
            <person name="Smirnov S."/>
            <person name="Atnoor D."/>
            <person name="Brown A."/>
            <person name="Allen N."/>
            <person name="Naylor J."/>
            <person name="Stange-Thomann N."/>
            <person name="DeArellano K."/>
            <person name="Johnson R."/>
            <person name="Linton L."/>
            <person name="McEwan P."/>
            <person name="McKernan K."/>
            <person name="Talamas J."/>
            <person name="Tirrell A."/>
            <person name="Ye W."/>
            <person name="Zimmer A."/>
            <person name="Barber R.D."/>
            <person name="Cann I."/>
            <person name="Graham D.E."/>
            <person name="Grahame D.A."/>
            <person name="Guss A."/>
            <person name="Hedderich R."/>
            <person name="Ingram-Smith C."/>
            <person name="Kuettner C.H."/>
            <person name="Krzycki J.A."/>
            <person name="Leigh J.A."/>
            <person name="Li W."/>
            <person name="Liu J."/>
            <person name="Mukhopadhyay B."/>
            <person name="Reeve J.N."/>
            <person name="Smith K."/>
            <person name="Springer T.A."/>
            <person name="Umayam L.A."/>
            <person name="White O."/>
            <person name="White R.H."/>
            <person name="de Macario E.C."/>
            <person name="Ferry J.G."/>
            <person name="Jarrell K.F."/>
            <person name="Jing H."/>
            <person name="Macario A.J.L."/>
            <person name="Paulsen I."/>
            <person name="Pritchett M."/>
            <person name="Sowers K.R."/>
            <person name="Swanson R.V."/>
            <person name="Zinder S.H."/>
            <person name="Lander E."/>
            <person name="Metcalf W.W."/>
            <person name="Birren B."/>
        </authorList>
    </citation>
    <scope>NUCLEOTIDE SEQUENCE [LARGE SCALE GENOMIC DNA]</scope>
    <source>
        <strain evidence="12">ATCC 35395 / DSM 2834 / JCM 12185 / C2A</strain>
    </source>
</reference>
<evidence type="ECO:0000256" key="3">
    <source>
        <dbReference type="ARBA" id="ARBA00022448"/>
    </source>
</evidence>
<dbReference type="InterPro" id="IPR011867">
    <property type="entry name" value="ModB_ABC"/>
</dbReference>
<feature type="transmembrane region" description="Helical" evidence="9">
    <location>
        <begin position="197"/>
        <end position="216"/>
    </location>
</feature>
<proteinExistence type="inferred from homology"/>
<comment type="similarity">
    <text evidence="2 9">Belongs to the binding-protein-dependent transport system permease family.</text>
</comment>
<dbReference type="EnsemblBacteria" id="AAM07253">
    <property type="protein sequence ID" value="AAM07253"/>
    <property type="gene ID" value="MA_3902"/>
</dbReference>
<evidence type="ECO:0000256" key="7">
    <source>
        <dbReference type="ARBA" id="ARBA00022989"/>
    </source>
</evidence>
<organism evidence="11 12">
    <name type="scientific">Methanosarcina acetivorans (strain ATCC 35395 / DSM 2834 / JCM 12185 / C2A)</name>
    <dbReference type="NCBI Taxonomy" id="188937"/>
    <lineage>
        <taxon>Archaea</taxon>
        <taxon>Methanobacteriati</taxon>
        <taxon>Methanobacteriota</taxon>
        <taxon>Stenosarchaea group</taxon>
        <taxon>Methanomicrobia</taxon>
        <taxon>Methanosarcinales</taxon>
        <taxon>Methanosarcinaceae</taxon>
        <taxon>Methanosarcina</taxon>
    </lineage>
</organism>
<evidence type="ECO:0000256" key="8">
    <source>
        <dbReference type="ARBA" id="ARBA00023136"/>
    </source>
</evidence>
<feature type="transmembrane region" description="Helical" evidence="9">
    <location>
        <begin position="84"/>
        <end position="103"/>
    </location>
</feature>
<dbReference type="NCBIfam" id="TIGR02141">
    <property type="entry name" value="modB_ABC"/>
    <property type="match status" value="1"/>
</dbReference>
<evidence type="ECO:0000313" key="12">
    <source>
        <dbReference type="Proteomes" id="UP000002487"/>
    </source>
</evidence>
<accession>Q8TJ86</accession>
<evidence type="ECO:0000256" key="4">
    <source>
        <dbReference type="ARBA" id="ARBA00022475"/>
    </source>
</evidence>
<feature type="transmembrane region" description="Helical" evidence="9">
    <location>
        <begin position="50"/>
        <end position="72"/>
    </location>
</feature>
<name>Q8TJ86_METAC</name>
<dbReference type="PROSITE" id="PS50928">
    <property type="entry name" value="ABC_TM1"/>
    <property type="match status" value="1"/>
</dbReference>
<evidence type="ECO:0000256" key="1">
    <source>
        <dbReference type="ARBA" id="ARBA00004651"/>
    </source>
</evidence>
<comment type="subcellular location">
    <subcellularLocation>
        <location evidence="1 9">Cell membrane</location>
        <topology evidence="1 9">Multi-pass membrane protein</topology>
    </subcellularLocation>
</comment>
<dbReference type="Gene3D" id="1.10.3720.10">
    <property type="entry name" value="MetI-like"/>
    <property type="match status" value="1"/>
</dbReference>
<dbReference type="InterPro" id="IPR049783">
    <property type="entry name" value="ABC_perm_TupB-like"/>
</dbReference>
<protein>
    <submittedName>
        <fullName evidence="11">Molybdenum ABC transporter, permease protein</fullName>
    </submittedName>
</protein>
<keyword evidence="4" id="KW-1003">Cell membrane</keyword>
<dbReference type="NCBIfam" id="NF038017">
    <property type="entry name" value="ABC_perm1"/>
    <property type="match status" value="1"/>
</dbReference>
<dbReference type="PANTHER" id="PTHR30183:SF3">
    <property type="entry name" value="MOLYBDENUM TRANSPORT SYSTEM PERMEASE PROTEIN MODB"/>
    <property type="match status" value="1"/>
</dbReference>
<keyword evidence="6 9" id="KW-0812">Transmembrane</keyword>
<dbReference type="HOGENOM" id="CLU_016047_14_3_2"/>
<evidence type="ECO:0000256" key="6">
    <source>
        <dbReference type="ARBA" id="ARBA00022692"/>
    </source>
</evidence>
<keyword evidence="5" id="KW-0500">Molybdenum</keyword>
<evidence type="ECO:0000256" key="2">
    <source>
        <dbReference type="ARBA" id="ARBA00009306"/>
    </source>
</evidence>
<sequence length="222" mass="23377">MMEIFQIIATPLLLTLKISVIATLFVTALGILIAYVLAKREFPGKGLADVMVTMPMVLPPTVTGYILVILLGKNGVIGSIFSKITGSGILFTWQAAAIAAFVVSLPLMVKTTTAAIGAVDRNVEEASRILGRNEFETALFITLPLAKKGIIAGCVLSFARAVGEFGATLMVAGNIPGKTSTMPLSIYGAYQTGNNELANLLVLILVVMSFITIAATSKLGER</sequence>